<keyword evidence="1" id="KW-0472">Membrane</keyword>
<keyword evidence="1" id="KW-1133">Transmembrane helix</keyword>
<proteinExistence type="predicted"/>
<accession>A0A9Y1BK58</accession>
<dbReference type="Proteomes" id="UP001201020">
    <property type="component" value="Chromosome"/>
</dbReference>
<sequence length="260" mass="30424">MVRIRDADFDANWNLEIKKTKGFQIIQILHLLFGFMALLLILVQSILSDNIIIFTVWMSFTIIILLIDISRGSNIKIQDEMAFFGLMLLGTLFSMYLANIKSMFFIDNFNRVNIILYQIFVGVFISLRFFFAIYFESVYNKEFKVLHPKTSYSSEQLKMYKNNLLKTDFSVKQVKQLAFKNQFFYLLSTIFIPIIIIGIFVLLSYAYAFFIYLLLPNDVLKDFIIKPAFIVFSLLFSFILVRLVNSLPELLGKKISDKTN</sequence>
<reference evidence="2" key="1">
    <citation type="journal article" date="2022" name="Nat. Microbiol.">
        <title>Unique mobile elements and scalable gene flow at the prokaryote-eukaryote boundary revealed by circularized Asgard archaea genomes.</title>
        <authorList>
            <person name="Wu F."/>
            <person name="Speth D.R."/>
            <person name="Philosof A."/>
            <person name="Cremiere A."/>
            <person name="Narayanan A."/>
            <person name="Barco R.A."/>
            <person name="Connon S.A."/>
            <person name="Amend J.P."/>
            <person name="Antoshechkin I.A."/>
            <person name="Orphan V.J."/>
        </authorList>
    </citation>
    <scope>NUCLEOTIDE SEQUENCE</scope>
    <source>
        <strain evidence="2">PM71</strain>
    </source>
</reference>
<feature type="transmembrane region" description="Helical" evidence="1">
    <location>
        <begin position="25"/>
        <end position="45"/>
    </location>
</feature>
<feature type="transmembrane region" description="Helical" evidence="1">
    <location>
        <begin position="183"/>
        <end position="212"/>
    </location>
</feature>
<feature type="transmembrane region" description="Helical" evidence="1">
    <location>
        <begin position="114"/>
        <end position="135"/>
    </location>
</feature>
<feature type="transmembrane region" description="Helical" evidence="1">
    <location>
        <begin position="224"/>
        <end position="244"/>
    </location>
</feature>
<feature type="transmembrane region" description="Helical" evidence="1">
    <location>
        <begin position="51"/>
        <end position="69"/>
    </location>
</feature>
<feature type="transmembrane region" description="Helical" evidence="1">
    <location>
        <begin position="81"/>
        <end position="98"/>
    </location>
</feature>
<name>A0A9Y1BK58_9ARCH</name>
<organism evidence="2">
    <name type="scientific">Candidatus Heimdallarchaeum aukensis</name>
    <dbReference type="NCBI Taxonomy" id="2876573"/>
    <lineage>
        <taxon>Archaea</taxon>
        <taxon>Promethearchaeati</taxon>
        <taxon>Candidatus Heimdallarchaeota</taxon>
        <taxon>Candidatus Heimdallarchaeia (ex Rinke et al. 2021) (nom. nud.)</taxon>
        <taxon>Candidatus Heimdallarchaeales</taxon>
        <taxon>Candidatus Heimdallarchaeaceae</taxon>
        <taxon>Candidatus Heimdallarchaeum</taxon>
    </lineage>
</organism>
<dbReference type="AlphaFoldDB" id="A0A9Y1BK58"/>
<dbReference type="EMBL" id="CP084166">
    <property type="protein sequence ID" value="UJG40262.1"/>
    <property type="molecule type" value="Genomic_DNA"/>
</dbReference>
<evidence type="ECO:0000313" key="2">
    <source>
        <dbReference type="EMBL" id="UJG40262.1"/>
    </source>
</evidence>
<keyword evidence="1" id="KW-0812">Transmembrane</keyword>
<evidence type="ECO:0000256" key="1">
    <source>
        <dbReference type="SAM" id="Phobius"/>
    </source>
</evidence>
<gene>
    <name evidence="2" type="ORF">K9W45_10530</name>
</gene>
<protein>
    <submittedName>
        <fullName evidence="2">Uncharacterized protein</fullName>
    </submittedName>
</protein>